<dbReference type="EMBL" id="MDEO01000035">
    <property type="protein sequence ID" value="OCX14279.1"/>
    <property type="molecule type" value="Genomic_DNA"/>
</dbReference>
<sequence length="395" mass="42729">MASQEVLSEAPSRGSLINDPKVRAIFVQVVVALALILGVWWIVGNMIDNLQRLRIASGFAFLNGRAGFDISDSAIAYTSDSTYGRAIIVGLINTAIVAAAGIVTATLIGFIVGIGRLSKNWLIAKICTVYVELFRNIPPLLVIFFWYFGVLSVLPLPRDSIGLPFGSFLNSRGFYFPRAVWGEGSWLILLALVLGIAMSWFVAHRARQRQMVTGQQFPVFWTSVALIVGLPLLAFVASGFPLSFDMPKKSTFNLTGGFQVKPEFLSLYLALSFYTAAFIAEIVRAGIKGVSRGQTEAAGALGLRSGPILRLVVVPQAMRIVIPPLTSQYLNLTKNSSLAIAIGYPDLTATTGTVLNQTGQAVECVLIMMAVYLGLSLITSAVMNWVNAKMALVER</sequence>
<comment type="caution">
    <text evidence="11">The sequence shown here is derived from an EMBL/GenBank/DDBJ whole genome shotgun (WGS) entry which is preliminary data.</text>
</comment>
<dbReference type="PANTHER" id="PTHR30614">
    <property type="entry name" value="MEMBRANE COMPONENT OF AMINO ACID ABC TRANSPORTER"/>
    <property type="match status" value="1"/>
</dbReference>
<evidence type="ECO:0000256" key="7">
    <source>
        <dbReference type="ARBA" id="ARBA00022989"/>
    </source>
</evidence>
<keyword evidence="4" id="KW-1003">Cell membrane</keyword>
<gene>
    <name evidence="11" type="ORF">QV13_17425</name>
</gene>
<feature type="domain" description="ABC transmembrane type-1" evidence="10">
    <location>
        <begin position="91"/>
        <end position="383"/>
    </location>
</feature>
<evidence type="ECO:0000256" key="5">
    <source>
        <dbReference type="ARBA" id="ARBA00022692"/>
    </source>
</evidence>
<evidence type="ECO:0000256" key="3">
    <source>
        <dbReference type="ARBA" id="ARBA00022448"/>
    </source>
</evidence>
<dbReference type="AlphaFoldDB" id="A0A1C2DHN4"/>
<dbReference type="RefSeq" id="WP_024924868.1">
    <property type="nucleotide sequence ID" value="NZ_MDEO01000035.1"/>
</dbReference>
<dbReference type="STRING" id="1566387.QV13_17425"/>
<organism evidence="11 12">
    <name type="scientific">Mesorhizobium hungaricum</name>
    <dbReference type="NCBI Taxonomy" id="1566387"/>
    <lineage>
        <taxon>Bacteria</taxon>
        <taxon>Pseudomonadati</taxon>
        <taxon>Pseudomonadota</taxon>
        <taxon>Alphaproteobacteria</taxon>
        <taxon>Hyphomicrobiales</taxon>
        <taxon>Phyllobacteriaceae</taxon>
        <taxon>Mesorhizobium</taxon>
    </lineage>
</organism>
<keyword evidence="7 9" id="KW-1133">Transmembrane helix</keyword>
<evidence type="ECO:0000256" key="8">
    <source>
        <dbReference type="ARBA" id="ARBA00023136"/>
    </source>
</evidence>
<evidence type="ECO:0000256" key="1">
    <source>
        <dbReference type="ARBA" id="ARBA00004429"/>
    </source>
</evidence>
<keyword evidence="5 9" id="KW-0812">Transmembrane</keyword>
<keyword evidence="6" id="KW-0029">Amino-acid transport</keyword>
<dbReference type="InterPro" id="IPR010065">
    <property type="entry name" value="AA_ABC_transptr_permease_3TM"/>
</dbReference>
<dbReference type="SUPFAM" id="SSF161098">
    <property type="entry name" value="MetI-like"/>
    <property type="match status" value="2"/>
</dbReference>
<dbReference type="GO" id="GO:0022857">
    <property type="term" value="F:transmembrane transporter activity"/>
    <property type="evidence" value="ECO:0007669"/>
    <property type="project" value="InterPro"/>
</dbReference>
<dbReference type="InterPro" id="IPR000515">
    <property type="entry name" value="MetI-like"/>
</dbReference>
<dbReference type="CDD" id="cd06261">
    <property type="entry name" value="TM_PBP2"/>
    <property type="match status" value="2"/>
</dbReference>
<dbReference type="PANTHER" id="PTHR30614:SF37">
    <property type="entry name" value="AMINO-ACID ABC TRANSPORTER PERMEASE PROTEIN YHDX-RELATED"/>
    <property type="match status" value="1"/>
</dbReference>
<comment type="subcellular location">
    <subcellularLocation>
        <location evidence="1">Cell inner membrane</location>
        <topology evidence="1">Multi-pass membrane protein</topology>
    </subcellularLocation>
    <subcellularLocation>
        <location evidence="9">Cell membrane</location>
        <topology evidence="9">Multi-pass membrane protein</topology>
    </subcellularLocation>
</comment>
<keyword evidence="8 9" id="KW-0472">Membrane</keyword>
<feature type="transmembrane region" description="Helical" evidence="9">
    <location>
        <begin position="264"/>
        <end position="283"/>
    </location>
</feature>
<dbReference type="Pfam" id="PF00528">
    <property type="entry name" value="BPD_transp_1"/>
    <property type="match status" value="1"/>
</dbReference>
<dbReference type="InterPro" id="IPR043429">
    <property type="entry name" value="ArtM/GltK/GlnP/TcyL/YhdX-like"/>
</dbReference>
<evidence type="ECO:0000313" key="11">
    <source>
        <dbReference type="EMBL" id="OCX14279.1"/>
    </source>
</evidence>
<reference evidence="11 12" key="1">
    <citation type="submission" date="2016-08" db="EMBL/GenBank/DDBJ databases">
        <title>Whole genome sequence of Mesorhizobium sp. strain UASWS1009 isolated from industrial sewage.</title>
        <authorList>
            <person name="Crovadore J."/>
            <person name="Calmin G."/>
            <person name="Chablais R."/>
            <person name="Cochard B."/>
            <person name="Lefort F."/>
        </authorList>
    </citation>
    <scope>NUCLEOTIDE SEQUENCE [LARGE SCALE GENOMIC DNA]</scope>
    <source>
        <strain evidence="11 12">UASWS1009</strain>
    </source>
</reference>
<evidence type="ECO:0000256" key="6">
    <source>
        <dbReference type="ARBA" id="ARBA00022970"/>
    </source>
</evidence>
<feature type="transmembrane region" description="Helical" evidence="9">
    <location>
        <begin position="133"/>
        <end position="154"/>
    </location>
</feature>
<protein>
    <submittedName>
        <fullName evidence="11">Amino acid ABC transporter permease</fullName>
    </submittedName>
</protein>
<comment type="similarity">
    <text evidence="2">Belongs to the binding-protein-dependent transport system permease family. HisMQ subfamily.</text>
</comment>
<dbReference type="GO" id="GO:0043190">
    <property type="term" value="C:ATP-binding cassette (ABC) transporter complex"/>
    <property type="evidence" value="ECO:0007669"/>
    <property type="project" value="InterPro"/>
</dbReference>
<evidence type="ECO:0000256" key="9">
    <source>
        <dbReference type="RuleBase" id="RU363032"/>
    </source>
</evidence>
<feature type="transmembrane region" description="Helical" evidence="9">
    <location>
        <begin position="22"/>
        <end position="43"/>
    </location>
</feature>
<evidence type="ECO:0000259" key="10">
    <source>
        <dbReference type="PROSITE" id="PS50928"/>
    </source>
</evidence>
<dbReference type="GO" id="GO:0006865">
    <property type="term" value="P:amino acid transport"/>
    <property type="evidence" value="ECO:0007669"/>
    <property type="project" value="UniProtKB-KW"/>
</dbReference>
<feature type="transmembrane region" description="Helical" evidence="9">
    <location>
        <begin position="224"/>
        <end position="244"/>
    </location>
</feature>
<name>A0A1C2DHN4_9HYPH</name>
<keyword evidence="12" id="KW-1185">Reference proteome</keyword>
<dbReference type="Proteomes" id="UP000094412">
    <property type="component" value="Unassembled WGS sequence"/>
</dbReference>
<feature type="transmembrane region" description="Helical" evidence="9">
    <location>
        <begin position="184"/>
        <end position="203"/>
    </location>
</feature>
<dbReference type="Gene3D" id="1.10.3720.10">
    <property type="entry name" value="MetI-like"/>
    <property type="match status" value="2"/>
</dbReference>
<dbReference type="OrthoDB" id="9808531at2"/>
<evidence type="ECO:0000256" key="2">
    <source>
        <dbReference type="ARBA" id="ARBA00010072"/>
    </source>
</evidence>
<dbReference type="InterPro" id="IPR035906">
    <property type="entry name" value="MetI-like_sf"/>
</dbReference>
<feature type="transmembrane region" description="Helical" evidence="9">
    <location>
        <begin position="87"/>
        <end position="112"/>
    </location>
</feature>
<proteinExistence type="inferred from homology"/>
<dbReference type="NCBIfam" id="TIGR01726">
    <property type="entry name" value="HEQRo_perm_3TM"/>
    <property type="match status" value="1"/>
</dbReference>
<dbReference type="PROSITE" id="PS50928">
    <property type="entry name" value="ABC_TM1"/>
    <property type="match status" value="1"/>
</dbReference>
<keyword evidence="3 9" id="KW-0813">Transport</keyword>
<feature type="transmembrane region" description="Helical" evidence="9">
    <location>
        <begin position="365"/>
        <end position="386"/>
    </location>
</feature>
<evidence type="ECO:0000256" key="4">
    <source>
        <dbReference type="ARBA" id="ARBA00022475"/>
    </source>
</evidence>
<accession>A0A1C2DHN4</accession>
<evidence type="ECO:0000313" key="12">
    <source>
        <dbReference type="Proteomes" id="UP000094412"/>
    </source>
</evidence>